<protein>
    <recommendedName>
        <fullName evidence="2">SKP1 component dimerisation domain-containing protein</fullName>
    </recommendedName>
</protein>
<evidence type="ECO:0000259" key="2">
    <source>
        <dbReference type="Pfam" id="PF01466"/>
    </source>
</evidence>
<accession>A0AAW2DKZ6</accession>
<sequence>MEQYEQKLLRNVMPQELTKLILAATTSTSRRPWISSCRAMANAIQNKSVDYVHKFFVLERDFEPGEEEKLRKEFAWSFEGVDED</sequence>
<evidence type="ECO:0000256" key="1">
    <source>
        <dbReference type="ARBA" id="ARBA00004906"/>
    </source>
</evidence>
<dbReference type="InterPro" id="IPR016072">
    <property type="entry name" value="Skp1_comp_dimer"/>
</dbReference>
<evidence type="ECO:0000313" key="3">
    <source>
        <dbReference type="EMBL" id="KAL0009366.1"/>
    </source>
</evidence>
<proteinExistence type="predicted"/>
<dbReference type="AlphaFoldDB" id="A0AAW2DKZ6"/>
<organism evidence="3 4">
    <name type="scientific">Lithocarpus litseifolius</name>
    <dbReference type="NCBI Taxonomy" id="425828"/>
    <lineage>
        <taxon>Eukaryota</taxon>
        <taxon>Viridiplantae</taxon>
        <taxon>Streptophyta</taxon>
        <taxon>Embryophyta</taxon>
        <taxon>Tracheophyta</taxon>
        <taxon>Spermatophyta</taxon>
        <taxon>Magnoliopsida</taxon>
        <taxon>eudicotyledons</taxon>
        <taxon>Gunneridae</taxon>
        <taxon>Pentapetalae</taxon>
        <taxon>rosids</taxon>
        <taxon>fabids</taxon>
        <taxon>Fagales</taxon>
        <taxon>Fagaceae</taxon>
        <taxon>Lithocarpus</taxon>
    </lineage>
</organism>
<dbReference type="GO" id="GO:0006511">
    <property type="term" value="P:ubiquitin-dependent protein catabolic process"/>
    <property type="evidence" value="ECO:0007669"/>
    <property type="project" value="InterPro"/>
</dbReference>
<dbReference type="Pfam" id="PF01466">
    <property type="entry name" value="Skp1"/>
    <property type="match status" value="1"/>
</dbReference>
<dbReference type="InterPro" id="IPR011333">
    <property type="entry name" value="SKP1/BTB/POZ_sf"/>
</dbReference>
<dbReference type="SUPFAM" id="SSF81382">
    <property type="entry name" value="Skp1 dimerisation domain-like"/>
    <property type="match status" value="1"/>
</dbReference>
<dbReference type="EMBL" id="JAZDWU010000003">
    <property type="protein sequence ID" value="KAL0009366.1"/>
    <property type="molecule type" value="Genomic_DNA"/>
</dbReference>
<name>A0AAW2DKZ6_9ROSI</name>
<keyword evidence="4" id="KW-1185">Reference proteome</keyword>
<dbReference type="Gene3D" id="3.30.710.10">
    <property type="entry name" value="Potassium Channel Kv1.1, Chain A"/>
    <property type="match status" value="1"/>
</dbReference>
<feature type="domain" description="SKP1 component dimerisation" evidence="2">
    <location>
        <begin position="36"/>
        <end position="76"/>
    </location>
</feature>
<comment type="caution">
    <text evidence="3">The sequence shown here is derived from an EMBL/GenBank/DDBJ whole genome shotgun (WGS) entry which is preliminary data.</text>
</comment>
<reference evidence="3 4" key="1">
    <citation type="submission" date="2024-01" db="EMBL/GenBank/DDBJ databases">
        <title>A telomere-to-telomere, gap-free genome of sweet tea (Lithocarpus litseifolius).</title>
        <authorList>
            <person name="Zhou J."/>
        </authorList>
    </citation>
    <scope>NUCLEOTIDE SEQUENCE [LARGE SCALE GENOMIC DNA]</scope>
    <source>
        <strain evidence="3">Zhou-2022a</strain>
        <tissue evidence="3">Leaf</tissue>
    </source>
</reference>
<evidence type="ECO:0000313" key="4">
    <source>
        <dbReference type="Proteomes" id="UP001459277"/>
    </source>
</evidence>
<comment type="pathway">
    <text evidence="1">Protein modification; protein ubiquitination.</text>
</comment>
<gene>
    <name evidence="3" type="ORF">SO802_010868</name>
</gene>
<dbReference type="Proteomes" id="UP001459277">
    <property type="component" value="Unassembled WGS sequence"/>
</dbReference>
<dbReference type="InterPro" id="IPR036296">
    <property type="entry name" value="SKP1-like_dim_sf"/>
</dbReference>